<protein>
    <submittedName>
        <fullName evidence="2">Uncharacterized protein</fullName>
    </submittedName>
</protein>
<reference evidence="2" key="1">
    <citation type="submission" date="2021-12" db="EMBL/GenBank/DDBJ databases">
        <authorList>
            <person name="King R."/>
        </authorList>
    </citation>
    <scope>NUCLEOTIDE SEQUENCE</scope>
</reference>
<name>A0A9N8KZC1_CHRIL</name>
<accession>A0A9N8KZC1</accession>
<proteinExistence type="predicted"/>
<evidence type="ECO:0000313" key="3">
    <source>
        <dbReference type="Proteomes" id="UP001154114"/>
    </source>
</evidence>
<evidence type="ECO:0000313" key="2">
    <source>
        <dbReference type="EMBL" id="CAD0195747.1"/>
    </source>
</evidence>
<keyword evidence="3" id="KW-1185">Reference proteome</keyword>
<dbReference type="AlphaFoldDB" id="A0A9N8KZC1"/>
<dbReference type="Proteomes" id="UP001154114">
    <property type="component" value="Chromosome 3"/>
</dbReference>
<gene>
    <name evidence="2" type="ORF">CINC_LOCUS9698</name>
</gene>
<feature type="region of interest" description="Disordered" evidence="1">
    <location>
        <begin position="44"/>
        <end position="99"/>
    </location>
</feature>
<sequence>MKTGRCHDLAPAAPPNAHCTKYNVRWEPQRVALLNMAATATRKTTQHLKQEARNFLATQGTRTEDLQDSTPGKRPHSEKTKKNRLRFIRVPLPTQRQRH</sequence>
<organism evidence="2 3">
    <name type="scientific">Chrysodeixis includens</name>
    <name type="common">Soybean looper</name>
    <name type="synonym">Pseudoplusia includens</name>
    <dbReference type="NCBI Taxonomy" id="689277"/>
    <lineage>
        <taxon>Eukaryota</taxon>
        <taxon>Metazoa</taxon>
        <taxon>Ecdysozoa</taxon>
        <taxon>Arthropoda</taxon>
        <taxon>Hexapoda</taxon>
        <taxon>Insecta</taxon>
        <taxon>Pterygota</taxon>
        <taxon>Neoptera</taxon>
        <taxon>Endopterygota</taxon>
        <taxon>Lepidoptera</taxon>
        <taxon>Glossata</taxon>
        <taxon>Ditrysia</taxon>
        <taxon>Noctuoidea</taxon>
        <taxon>Noctuidae</taxon>
        <taxon>Plusiinae</taxon>
        <taxon>Chrysodeixis</taxon>
    </lineage>
</organism>
<dbReference type="EMBL" id="LR824006">
    <property type="protein sequence ID" value="CAD0195747.1"/>
    <property type="molecule type" value="Genomic_DNA"/>
</dbReference>
<evidence type="ECO:0000256" key="1">
    <source>
        <dbReference type="SAM" id="MobiDB-lite"/>
    </source>
</evidence>